<evidence type="ECO:0000256" key="7">
    <source>
        <dbReference type="ARBA" id="ARBA00023136"/>
    </source>
</evidence>
<dbReference type="EMBL" id="JARJLM010000527">
    <property type="protein sequence ID" value="MDF3837630.1"/>
    <property type="molecule type" value="Genomic_DNA"/>
</dbReference>
<evidence type="ECO:0000256" key="6">
    <source>
        <dbReference type="ARBA" id="ARBA00022989"/>
    </source>
</evidence>
<keyword evidence="3" id="KW-0488">Methylation</keyword>
<accession>A0ABT6AYC9</accession>
<reference evidence="9 10" key="1">
    <citation type="submission" date="2023-03" db="EMBL/GenBank/DDBJ databases">
        <title>Draft assemblies of triclosan tolerant bacteria isolated from returned activated sludge.</title>
        <authorList>
            <person name="Van Hamelsveld S."/>
        </authorList>
    </citation>
    <scope>NUCLEOTIDE SEQUENCE [LARGE SCALE GENOMIC DNA]</scope>
    <source>
        <strain evidence="9 10">GW210010_S58</strain>
    </source>
</reference>
<evidence type="ECO:0000256" key="4">
    <source>
        <dbReference type="ARBA" id="ARBA00022519"/>
    </source>
</evidence>
<organism evidence="9 10">
    <name type="scientific">Cupriavidus basilensis</name>
    <dbReference type="NCBI Taxonomy" id="68895"/>
    <lineage>
        <taxon>Bacteria</taxon>
        <taxon>Pseudomonadati</taxon>
        <taxon>Pseudomonadota</taxon>
        <taxon>Betaproteobacteria</taxon>
        <taxon>Burkholderiales</taxon>
        <taxon>Burkholderiaceae</taxon>
        <taxon>Cupriavidus</taxon>
    </lineage>
</organism>
<proteinExistence type="predicted"/>
<evidence type="ECO:0000256" key="2">
    <source>
        <dbReference type="ARBA" id="ARBA00022475"/>
    </source>
</evidence>
<dbReference type="InterPro" id="IPR012902">
    <property type="entry name" value="N_methyl_site"/>
</dbReference>
<keyword evidence="2" id="KW-1003">Cell membrane</keyword>
<comment type="caution">
    <text evidence="9">The sequence shown here is derived from an EMBL/GenBank/DDBJ whole genome shotgun (WGS) entry which is preliminary data.</text>
</comment>
<keyword evidence="5 8" id="KW-0812">Transmembrane</keyword>
<keyword evidence="7 8" id="KW-0472">Membrane</keyword>
<dbReference type="InterPro" id="IPR045584">
    <property type="entry name" value="Pilin-like"/>
</dbReference>
<dbReference type="RefSeq" id="WP_276267783.1">
    <property type="nucleotide sequence ID" value="NZ_JARJLM010000527.1"/>
</dbReference>
<protein>
    <submittedName>
        <fullName evidence="9">Prepilin-type N-terminal cleavage/methylation domain-containing protein</fullName>
    </submittedName>
</protein>
<gene>
    <name evidence="9" type="ORF">P3W85_32510</name>
</gene>
<keyword evidence="4" id="KW-0997">Cell inner membrane</keyword>
<name>A0ABT6AYC9_9BURK</name>
<evidence type="ECO:0000313" key="9">
    <source>
        <dbReference type="EMBL" id="MDF3837630.1"/>
    </source>
</evidence>
<dbReference type="InterPro" id="IPR051621">
    <property type="entry name" value="T2SS_protein_J"/>
</dbReference>
<evidence type="ECO:0000256" key="3">
    <source>
        <dbReference type="ARBA" id="ARBA00022481"/>
    </source>
</evidence>
<feature type="non-terminal residue" evidence="9">
    <location>
        <position position="166"/>
    </location>
</feature>
<dbReference type="Pfam" id="PF07963">
    <property type="entry name" value="N_methyl"/>
    <property type="match status" value="1"/>
</dbReference>
<comment type="subcellular location">
    <subcellularLocation>
        <location evidence="1">Cell inner membrane</location>
        <topology evidence="1">Single-pass membrane protein</topology>
    </subcellularLocation>
</comment>
<dbReference type="Proteomes" id="UP001216674">
    <property type="component" value="Unassembled WGS sequence"/>
</dbReference>
<dbReference type="PANTHER" id="PTHR39583">
    <property type="entry name" value="TYPE II SECRETION SYSTEM PROTEIN J-RELATED"/>
    <property type="match status" value="1"/>
</dbReference>
<dbReference type="PANTHER" id="PTHR39583:SF2">
    <property type="entry name" value="TYPE II SECRETION SYSTEM PROTEIN J"/>
    <property type="match status" value="1"/>
</dbReference>
<keyword evidence="10" id="KW-1185">Reference proteome</keyword>
<keyword evidence="6 8" id="KW-1133">Transmembrane helix</keyword>
<dbReference type="NCBIfam" id="TIGR02532">
    <property type="entry name" value="IV_pilin_GFxxxE"/>
    <property type="match status" value="1"/>
</dbReference>
<feature type="transmembrane region" description="Helical" evidence="8">
    <location>
        <begin position="20"/>
        <end position="38"/>
    </location>
</feature>
<evidence type="ECO:0000256" key="1">
    <source>
        <dbReference type="ARBA" id="ARBA00004377"/>
    </source>
</evidence>
<evidence type="ECO:0000256" key="8">
    <source>
        <dbReference type="SAM" id="Phobius"/>
    </source>
</evidence>
<sequence length="166" mass="18062">MARAQGGKRGRARPRRGFTLMEMIIAIAILAIIAVVSWRSLDGIIRSQHAVGDSMADTRALDRLFAQLGYDLAEAVPDAQLGAGAIQFDGAQLRIVRALRQPGQPTRWQVVGYRVADGILWRSLSAPLSSREGARAALDATPAQRQPLLERAASLRIRGWIDPGEN</sequence>
<evidence type="ECO:0000256" key="5">
    <source>
        <dbReference type="ARBA" id="ARBA00022692"/>
    </source>
</evidence>
<evidence type="ECO:0000313" key="10">
    <source>
        <dbReference type="Proteomes" id="UP001216674"/>
    </source>
</evidence>
<dbReference type="SUPFAM" id="SSF54523">
    <property type="entry name" value="Pili subunits"/>
    <property type="match status" value="2"/>
</dbReference>